<feature type="region of interest" description="Disordered" evidence="1">
    <location>
        <begin position="471"/>
        <end position="494"/>
    </location>
</feature>
<dbReference type="PANTHER" id="PTHR12618:SF20">
    <property type="entry name" value="PHD AND RING FINGER DOMAIN-CONTAINING PROTEIN 1"/>
    <property type="match status" value="1"/>
</dbReference>
<reference evidence="3" key="1">
    <citation type="journal article" date="2010" name="Science">
        <title>Plasticity of animal genome architecture unmasked by rapid evolution of a pelagic tunicate.</title>
        <authorList>
            <person name="Denoeud F."/>
            <person name="Henriet S."/>
            <person name="Mungpakdee S."/>
            <person name="Aury J.M."/>
            <person name="Da Silva C."/>
            <person name="Brinkmann H."/>
            <person name="Mikhaleva J."/>
            <person name="Olsen L.C."/>
            <person name="Jubin C."/>
            <person name="Canestro C."/>
            <person name="Bouquet J.M."/>
            <person name="Danks G."/>
            <person name="Poulain J."/>
            <person name="Campsteijn C."/>
            <person name="Adamski M."/>
            <person name="Cross I."/>
            <person name="Yadetie F."/>
            <person name="Muffato M."/>
            <person name="Louis A."/>
            <person name="Butcher S."/>
            <person name="Tsagkogeorga G."/>
            <person name="Konrad A."/>
            <person name="Singh S."/>
            <person name="Jensen M.F."/>
            <person name="Cong E.H."/>
            <person name="Eikeseth-Otteraa H."/>
            <person name="Noel B."/>
            <person name="Anthouard V."/>
            <person name="Porcel B.M."/>
            <person name="Kachouri-Lafond R."/>
            <person name="Nishino A."/>
            <person name="Ugolini M."/>
            <person name="Chourrout P."/>
            <person name="Nishida H."/>
            <person name="Aasland R."/>
            <person name="Huzurbazar S."/>
            <person name="Westhof E."/>
            <person name="Delsuc F."/>
            <person name="Lehrach H."/>
            <person name="Reinhardt R."/>
            <person name="Weissenbach J."/>
            <person name="Roy S.W."/>
            <person name="Artiguenave F."/>
            <person name="Postlethwait J.H."/>
            <person name="Manak J.R."/>
            <person name="Thompson E.M."/>
            <person name="Jaillon O."/>
            <person name="Du Pasquier L."/>
            <person name="Boudinot P."/>
            <person name="Liberles D.A."/>
            <person name="Volff J.N."/>
            <person name="Philippe H."/>
            <person name="Lenhard B."/>
            <person name="Roest Crollius H."/>
            <person name="Wincker P."/>
            <person name="Chourrout D."/>
        </authorList>
    </citation>
    <scope>NUCLEOTIDE SEQUENCE [LARGE SCALE GENOMIC DNA]</scope>
</reference>
<name>E4X2Q4_OIKDI</name>
<proteinExistence type="predicted"/>
<accession>E4X2Q4</accession>
<feature type="compositionally biased region" description="Basic and acidic residues" evidence="1">
    <location>
        <begin position="85"/>
        <end position="118"/>
    </location>
</feature>
<feature type="compositionally biased region" description="Basic and acidic residues" evidence="1">
    <location>
        <begin position="19"/>
        <end position="36"/>
    </location>
</feature>
<feature type="compositionally biased region" description="Low complexity" evidence="1">
    <location>
        <begin position="384"/>
        <end position="398"/>
    </location>
</feature>
<keyword evidence="4" id="KW-1185">Reference proteome</keyword>
<dbReference type="EMBL" id="FN653023">
    <property type="protein sequence ID" value="CBY17907.1"/>
    <property type="molecule type" value="Genomic_DNA"/>
</dbReference>
<organism evidence="3">
    <name type="scientific">Oikopleura dioica</name>
    <name type="common">Tunicate</name>
    <dbReference type="NCBI Taxonomy" id="34765"/>
    <lineage>
        <taxon>Eukaryota</taxon>
        <taxon>Metazoa</taxon>
        <taxon>Chordata</taxon>
        <taxon>Tunicata</taxon>
        <taxon>Appendicularia</taxon>
        <taxon>Copelata</taxon>
        <taxon>Oikopleuridae</taxon>
        <taxon>Oikopleura</taxon>
    </lineage>
</organism>
<feature type="compositionally biased region" description="Basic residues" evidence="1">
    <location>
        <begin position="477"/>
        <end position="494"/>
    </location>
</feature>
<feature type="region of interest" description="Disordered" evidence="1">
    <location>
        <begin position="1"/>
        <end position="422"/>
    </location>
</feature>
<dbReference type="InParanoid" id="E4X2Q4"/>
<feature type="compositionally biased region" description="Basic and acidic residues" evidence="1">
    <location>
        <begin position="239"/>
        <end position="248"/>
    </location>
</feature>
<dbReference type="InterPro" id="IPR047157">
    <property type="entry name" value="PHRF1/Atg35"/>
</dbReference>
<dbReference type="AlphaFoldDB" id="E4X2Q4"/>
<dbReference type="Pfam" id="PF23030">
    <property type="entry name" value="SCAF11-like_C"/>
    <property type="match status" value="1"/>
</dbReference>
<evidence type="ECO:0000313" key="4">
    <source>
        <dbReference type="Proteomes" id="UP000001307"/>
    </source>
</evidence>
<feature type="compositionally biased region" description="Low complexity" evidence="1">
    <location>
        <begin position="321"/>
        <end position="333"/>
    </location>
</feature>
<feature type="compositionally biased region" description="Basic residues" evidence="1">
    <location>
        <begin position="57"/>
        <end position="82"/>
    </location>
</feature>
<gene>
    <name evidence="3" type="ORF">GSOID_T00017534001</name>
</gene>
<evidence type="ECO:0000256" key="1">
    <source>
        <dbReference type="SAM" id="MobiDB-lite"/>
    </source>
</evidence>
<dbReference type="PANTHER" id="PTHR12618">
    <property type="entry name" value="PHD AND RING FINGER DOMAIN-CONTAINING PROTEIN 1"/>
    <property type="match status" value="1"/>
</dbReference>
<feature type="compositionally biased region" description="Low complexity" evidence="1">
    <location>
        <begin position="249"/>
        <end position="261"/>
    </location>
</feature>
<protein>
    <recommendedName>
        <fullName evidence="2">SFR19-like C-terminal domain-containing protein</fullName>
    </recommendedName>
</protein>
<feature type="compositionally biased region" description="Basic residues" evidence="1">
    <location>
        <begin position="37"/>
        <end position="48"/>
    </location>
</feature>
<dbReference type="OrthoDB" id="1935339at2759"/>
<evidence type="ECO:0000313" key="3">
    <source>
        <dbReference type="EMBL" id="CBY17907.1"/>
    </source>
</evidence>
<dbReference type="Proteomes" id="UP000001307">
    <property type="component" value="Unassembled WGS sequence"/>
</dbReference>
<feature type="compositionally biased region" description="Basic and acidic residues" evidence="1">
    <location>
        <begin position="176"/>
        <end position="196"/>
    </location>
</feature>
<sequence length="567" mass="63417">MPATRFLSDDFGPPLPPGDSDRRTRKRSSDSRDGRNKRDRHRSRRSRSRSPSIDRRSSRRRRSRSSSRRRSSGSSSRRRRGSRSSSRDRHSPSRDRDRDTRRKRSPSRENRRISKERITITTADNSKDLDMRSVNMKPNAESTPRVGKTKKNLIASDPFGNESFDAFDSFGGENTTRQRKDSDTRMRNRKDSDTRKISLSTNPLAAEFKPAERVRKPPPPEANISAPSLSLLCDPYGTPKKESPKEATSDSSADSNSSNNAPKDVPNIELAHSFSNDSGEDDYDPANCAFSDDESEGNKSNPTNPLQRALNAFKVKEAPHSPRSSSSSMVMSPVTPPTEDEGSGNLKIDSGSITDISPKPISESGSNKPQAVVPPQKPEVKPMQSLLTSQLSQPSSSLFAPLQMPSRQPPVMSPAGGLANSDSSNTGLLSALQNISSIQNQPVLNIVQNLSEIKNQLNLNKSLHDMIALQEQEDKRKTKKSKKSSSGKRETFKKRKDYQRAVVLCSKESIKPFYKNKRIDKDQYKKIMKECVSKIVHSSKSYTLDKDKVAQTIEKYVNKYSTKKARF</sequence>
<evidence type="ECO:0000259" key="2">
    <source>
        <dbReference type="Pfam" id="PF23030"/>
    </source>
</evidence>
<dbReference type="InterPro" id="IPR057031">
    <property type="entry name" value="SFR19-like_C"/>
</dbReference>
<feature type="domain" description="SFR19-like C-terminal" evidence="2">
    <location>
        <begin position="488"/>
        <end position="564"/>
    </location>
</feature>